<keyword evidence="1" id="KW-0472">Membrane</keyword>
<keyword evidence="1" id="KW-0812">Transmembrane</keyword>
<name>A0A6M8FNN7_9GAMM</name>
<accession>A0A6M8FNN7</accession>
<dbReference type="AlphaFoldDB" id="A0A6M8FNN7"/>
<gene>
    <name evidence="2" type="ORF">HNE05_02635</name>
</gene>
<keyword evidence="3" id="KW-1185">Reference proteome</keyword>
<keyword evidence="1" id="KW-1133">Transmembrane helix</keyword>
<evidence type="ECO:0000313" key="2">
    <source>
        <dbReference type="EMBL" id="QKE62298.1"/>
    </source>
</evidence>
<organism evidence="2 3">
    <name type="scientific">Aquipseudomonas campi</name>
    <dbReference type="NCBI Taxonomy" id="2731681"/>
    <lineage>
        <taxon>Bacteria</taxon>
        <taxon>Pseudomonadati</taxon>
        <taxon>Pseudomonadota</taxon>
        <taxon>Gammaproteobacteria</taxon>
        <taxon>Pseudomonadales</taxon>
        <taxon>Pseudomonadaceae</taxon>
        <taxon>Aquipseudomonas</taxon>
    </lineage>
</organism>
<feature type="transmembrane region" description="Helical" evidence="1">
    <location>
        <begin position="56"/>
        <end position="77"/>
    </location>
</feature>
<dbReference type="EMBL" id="CP053697">
    <property type="protein sequence ID" value="QKE62298.1"/>
    <property type="molecule type" value="Genomic_DNA"/>
</dbReference>
<dbReference type="Proteomes" id="UP000501379">
    <property type="component" value="Chromosome"/>
</dbReference>
<dbReference type="PROSITE" id="PS51257">
    <property type="entry name" value="PROKAR_LIPOPROTEIN"/>
    <property type="match status" value="1"/>
</dbReference>
<feature type="transmembrane region" description="Helical" evidence="1">
    <location>
        <begin position="142"/>
        <end position="164"/>
    </location>
</feature>
<feature type="transmembrane region" description="Helical" evidence="1">
    <location>
        <begin position="112"/>
        <end position="130"/>
    </location>
</feature>
<evidence type="ECO:0000313" key="3">
    <source>
        <dbReference type="Proteomes" id="UP000501379"/>
    </source>
</evidence>
<proteinExistence type="predicted"/>
<dbReference type="InterPro" id="IPR021306">
    <property type="entry name" value="DUF2878"/>
</dbReference>
<sequence length="173" mass="18593">MPLSPPRSLLLNAALFQLGWFACVFGAQRPWLLLVALACLAAHFFWVGSWRQEGRLVASVMLFGAALDSFLLNLGVFDFAGDSLLLPAWLALLWALFATTLNHSLAWTARPWWLGSLLGAVSGPLSYLGGAKLAGVGMPLGLWPTLLLLAGIWAAVMVIVNGFAGMYRAKASH</sequence>
<protein>
    <submittedName>
        <fullName evidence="2">DUF2878 domain-containing protein</fullName>
    </submittedName>
</protein>
<evidence type="ECO:0000256" key="1">
    <source>
        <dbReference type="SAM" id="Phobius"/>
    </source>
</evidence>
<feature type="transmembrane region" description="Helical" evidence="1">
    <location>
        <begin position="83"/>
        <end position="100"/>
    </location>
</feature>
<dbReference type="Pfam" id="PF11086">
    <property type="entry name" value="DUF2878"/>
    <property type="match status" value="1"/>
</dbReference>
<feature type="transmembrane region" description="Helical" evidence="1">
    <location>
        <begin position="31"/>
        <end position="49"/>
    </location>
</feature>
<dbReference type="RefSeq" id="WP_173203959.1">
    <property type="nucleotide sequence ID" value="NZ_CP053697.2"/>
</dbReference>
<dbReference type="KEGG" id="pcam:HNE05_02635"/>
<reference evidence="2" key="1">
    <citation type="submission" date="2020-07" db="EMBL/GenBank/DDBJ databases">
        <title>Nitrate ammonifying Pseudomonas campi sp. nov. isolated from German agricultural grassland.</title>
        <authorList>
            <person name="Timsy T."/>
            <person name="Ulrich A."/>
            <person name="Spanner T."/>
            <person name="Foesel B."/>
            <person name="Kolb S."/>
            <person name="Horn M.A."/>
            <person name="Behrendt U."/>
        </authorList>
    </citation>
    <scope>NUCLEOTIDE SEQUENCE</scope>
    <source>
        <strain evidence="2">S1-A32-2</strain>
    </source>
</reference>